<feature type="chain" id="PRO_5045901985" evidence="1">
    <location>
        <begin position="24"/>
        <end position="107"/>
    </location>
</feature>
<dbReference type="RefSeq" id="WP_006637484.1">
    <property type="nucleotide sequence ID" value="NZ_BORD01000005.1"/>
</dbReference>
<evidence type="ECO:0000313" key="3">
    <source>
        <dbReference type="Proteomes" id="UP000196877"/>
    </source>
</evidence>
<reference evidence="2 3" key="1">
    <citation type="submission" date="2017-06" db="EMBL/GenBank/DDBJ databases">
        <title>Genome sequence of Bacillus sonorensis strain SRCM101395.</title>
        <authorList>
            <person name="Cho S.H."/>
        </authorList>
    </citation>
    <scope>NUCLEOTIDE SEQUENCE [LARGE SCALE GENOMIC DNA]</scope>
    <source>
        <strain evidence="2 3">SRCM101395</strain>
    </source>
</reference>
<proteinExistence type="predicted"/>
<evidence type="ECO:0000313" key="2">
    <source>
        <dbReference type="EMBL" id="ASB88517.1"/>
    </source>
</evidence>
<organism evidence="2 3">
    <name type="scientific">Bacillus sonorensis</name>
    <dbReference type="NCBI Taxonomy" id="119858"/>
    <lineage>
        <taxon>Bacteria</taxon>
        <taxon>Bacillati</taxon>
        <taxon>Bacillota</taxon>
        <taxon>Bacilli</taxon>
        <taxon>Bacillales</taxon>
        <taxon>Bacillaceae</taxon>
        <taxon>Bacillus</taxon>
    </lineage>
</organism>
<feature type="signal peptide" evidence="1">
    <location>
        <begin position="1"/>
        <end position="23"/>
    </location>
</feature>
<gene>
    <name evidence="2" type="ORF">S101395_02009</name>
</gene>
<sequence>MKKGVIFVLFAMLLLAGCGTIQHEEQQSGDGSRKAEGGEWLKKEGTFIGLADQHTVAVNIDGKETMLQVPPEKRDKYKGIKEYTKVEVKYRKANDGTFQLKDLKKKE</sequence>
<evidence type="ECO:0000256" key="1">
    <source>
        <dbReference type="SAM" id="SignalP"/>
    </source>
</evidence>
<protein>
    <submittedName>
        <fullName evidence="2">Membrane-bound protein LytA</fullName>
    </submittedName>
</protein>
<dbReference type="EMBL" id="CP021920">
    <property type="protein sequence ID" value="ASB88517.1"/>
    <property type="molecule type" value="Genomic_DNA"/>
</dbReference>
<dbReference type="Proteomes" id="UP000196877">
    <property type="component" value="Chromosome"/>
</dbReference>
<dbReference type="PROSITE" id="PS51257">
    <property type="entry name" value="PROKAR_LIPOPROTEIN"/>
    <property type="match status" value="1"/>
</dbReference>
<keyword evidence="1" id="KW-0732">Signal</keyword>
<name>A0ABM6LGU2_9BACI</name>
<keyword evidence="3" id="KW-1185">Reference proteome</keyword>
<accession>A0ABM6LGU2</accession>
<dbReference type="GeneID" id="92854043"/>